<dbReference type="AlphaFoldDB" id="A0A075A409"/>
<dbReference type="Proteomes" id="UP000054324">
    <property type="component" value="Unassembled WGS sequence"/>
</dbReference>
<accession>A0A075A409</accession>
<dbReference type="KEGG" id="ovi:T265_03251"/>
<evidence type="ECO:0000313" key="2">
    <source>
        <dbReference type="Proteomes" id="UP000054324"/>
    </source>
</evidence>
<name>A0A075A409_OPIVI</name>
<gene>
    <name evidence="1" type="ORF">T265_03251</name>
</gene>
<sequence>MTQLLSDPLYTELQLIQSSAKQFHFVRDMVSSARVEREGKSCQIAPDRLWAGWLIGGTSFSLRNEI</sequence>
<evidence type="ECO:0000313" key="1">
    <source>
        <dbReference type="EMBL" id="KER30305.1"/>
    </source>
</evidence>
<protein>
    <submittedName>
        <fullName evidence="1">Uncharacterized protein</fullName>
    </submittedName>
</protein>
<dbReference type="EMBL" id="KL596663">
    <property type="protein sequence ID" value="KER30305.1"/>
    <property type="molecule type" value="Genomic_DNA"/>
</dbReference>
<organism evidence="1 2">
    <name type="scientific">Opisthorchis viverrini</name>
    <name type="common">Southeast Asian liver fluke</name>
    <dbReference type="NCBI Taxonomy" id="6198"/>
    <lineage>
        <taxon>Eukaryota</taxon>
        <taxon>Metazoa</taxon>
        <taxon>Spiralia</taxon>
        <taxon>Lophotrochozoa</taxon>
        <taxon>Platyhelminthes</taxon>
        <taxon>Trematoda</taxon>
        <taxon>Digenea</taxon>
        <taxon>Opisthorchiida</taxon>
        <taxon>Opisthorchiata</taxon>
        <taxon>Opisthorchiidae</taxon>
        <taxon>Opisthorchis</taxon>
    </lineage>
</organism>
<reference evidence="1 2" key="1">
    <citation type="submission" date="2013-11" db="EMBL/GenBank/DDBJ databases">
        <title>Opisthorchis viverrini - life in the bile duct.</title>
        <authorList>
            <person name="Young N.D."/>
            <person name="Nagarajan N."/>
            <person name="Lin S.J."/>
            <person name="Korhonen P.K."/>
            <person name="Jex A.R."/>
            <person name="Hall R.S."/>
            <person name="Safavi-Hemami H."/>
            <person name="Kaewkong W."/>
            <person name="Bertrand D."/>
            <person name="Gao S."/>
            <person name="Seet Q."/>
            <person name="Wongkham S."/>
            <person name="Teh B.T."/>
            <person name="Wongkham C."/>
            <person name="Intapan P.M."/>
            <person name="Maleewong W."/>
            <person name="Yang X."/>
            <person name="Hu M."/>
            <person name="Wang Z."/>
            <person name="Hofmann A."/>
            <person name="Sternberg P.W."/>
            <person name="Tan P."/>
            <person name="Wang J."/>
            <person name="Gasser R.B."/>
        </authorList>
    </citation>
    <scope>NUCLEOTIDE SEQUENCE [LARGE SCALE GENOMIC DNA]</scope>
</reference>
<keyword evidence="2" id="KW-1185">Reference proteome</keyword>
<dbReference type="CTD" id="20317438"/>
<proteinExistence type="predicted"/>
<dbReference type="GeneID" id="20317438"/>
<dbReference type="RefSeq" id="XP_009165948.1">
    <property type="nucleotide sequence ID" value="XM_009167684.1"/>
</dbReference>